<comment type="catalytic activity">
    <reaction evidence="2">
        <text>a 3'-end 2',3'-cyclophospho-ribonucleotide-RNA + H2O = a 3'-end 2'-phospho-ribonucleotide-RNA + H(+)</text>
        <dbReference type="Rhea" id="RHEA:11828"/>
        <dbReference type="Rhea" id="RHEA-COMP:10464"/>
        <dbReference type="Rhea" id="RHEA-COMP:17353"/>
        <dbReference type="ChEBI" id="CHEBI:15377"/>
        <dbReference type="ChEBI" id="CHEBI:15378"/>
        <dbReference type="ChEBI" id="CHEBI:83064"/>
        <dbReference type="ChEBI" id="CHEBI:173113"/>
        <dbReference type="EC" id="3.1.4.58"/>
    </reaction>
</comment>
<dbReference type="InterPro" id="IPR009097">
    <property type="entry name" value="Cyclic_Pdiesterase"/>
</dbReference>
<dbReference type="GO" id="GO:0016874">
    <property type="term" value="F:ligase activity"/>
    <property type="evidence" value="ECO:0007669"/>
    <property type="project" value="UniProtKB-KW"/>
</dbReference>
<dbReference type="RefSeq" id="WP_071648771.1">
    <property type="nucleotide sequence ID" value="NZ_CP017962.1"/>
</dbReference>
<dbReference type="Gene3D" id="3.90.1140.10">
    <property type="entry name" value="Cyclic phosphodiesterase"/>
    <property type="match status" value="1"/>
</dbReference>
<evidence type="ECO:0000313" key="3">
    <source>
        <dbReference type="EMBL" id="APC47976.1"/>
    </source>
</evidence>
<dbReference type="PANTHER" id="PTHR35561">
    <property type="entry name" value="RNA 2',3'-CYCLIC PHOSPHODIESTERASE"/>
    <property type="match status" value="1"/>
</dbReference>
<dbReference type="GO" id="GO:0004113">
    <property type="term" value="F:2',3'-cyclic-nucleotide 3'-phosphodiesterase activity"/>
    <property type="evidence" value="ECO:0007669"/>
    <property type="project" value="InterPro"/>
</dbReference>
<dbReference type="GO" id="GO:0008664">
    <property type="term" value="F:RNA 2',3'-cyclic 3'-phosphodiesterase activity"/>
    <property type="evidence" value="ECO:0007669"/>
    <property type="project" value="UniProtKB-EC"/>
</dbReference>
<dbReference type="AlphaFoldDB" id="A0AAC9IXM3"/>
<dbReference type="HAMAP" id="MF_01940">
    <property type="entry name" value="RNA_CPDase"/>
    <property type="match status" value="1"/>
</dbReference>
<dbReference type="EMBL" id="CP017962">
    <property type="protein sequence ID" value="APC47976.1"/>
    <property type="molecule type" value="Genomic_DNA"/>
</dbReference>
<feature type="active site" description="Proton acceptor" evidence="2">
    <location>
        <position position="128"/>
    </location>
</feature>
<keyword evidence="1 2" id="KW-0378">Hydrolase</keyword>
<comment type="function">
    <text evidence="2">Hydrolyzes RNA 2',3'-cyclic phosphodiester to an RNA 2'-phosphomonoester.</text>
</comment>
<dbReference type="InterPro" id="IPR004175">
    <property type="entry name" value="RNA_CPDase"/>
</dbReference>
<dbReference type="Proteomes" id="UP000182945">
    <property type="component" value="Chromosome"/>
</dbReference>
<dbReference type="NCBIfam" id="TIGR02258">
    <property type="entry name" value="2_5_ligase"/>
    <property type="match status" value="1"/>
</dbReference>
<comment type="similarity">
    <text evidence="2">Belongs to the 2H phosphoesterase superfamily. ThpR family.</text>
</comment>
<feature type="active site" description="Proton donor" evidence="2">
    <location>
        <position position="43"/>
    </location>
</feature>
<dbReference type="PANTHER" id="PTHR35561:SF1">
    <property type="entry name" value="RNA 2',3'-CYCLIC PHOSPHODIESTERASE"/>
    <property type="match status" value="1"/>
</dbReference>
<reference evidence="3 4" key="1">
    <citation type="submission" date="2016-11" db="EMBL/GenBank/DDBJ databases">
        <title>Complete genome sequencing of Virgibacillus halodenitrificans PDB-F2.</title>
        <authorList>
            <person name="Sun Z."/>
            <person name="Zhou Y."/>
            <person name="Li H."/>
        </authorList>
    </citation>
    <scope>NUCLEOTIDE SEQUENCE [LARGE SCALE GENOMIC DNA]</scope>
    <source>
        <strain evidence="3 4">PDB-F2</strain>
    </source>
</reference>
<dbReference type="SUPFAM" id="SSF55144">
    <property type="entry name" value="LigT-like"/>
    <property type="match status" value="1"/>
</dbReference>
<name>A0AAC9IXM3_VIRHA</name>
<sequence length="193" mass="22152">MASPHYFIAIPVPFSFQSLFSTWQKQLREHVSYKQWPHQEDLHITLKFLGPVADTKIQSVTEMLKPIEEINAFSVNVGNLGSFGNQVNPRVLWAGVEVNKGLLELYNKVEEALSHVGFSKENRPYRPHITLAKKWTGVPFKTSIDELAEKFKEKYAFDVDHVVIYKIHPEKSPKYEEIAIFKLKRGDLAGSIN</sequence>
<dbReference type="KEGG" id="vhl:BME96_07235"/>
<evidence type="ECO:0000256" key="2">
    <source>
        <dbReference type="HAMAP-Rule" id="MF_01940"/>
    </source>
</evidence>
<dbReference type="EC" id="3.1.4.58" evidence="2"/>
<feature type="short sequence motif" description="HXTX 2" evidence="2">
    <location>
        <begin position="128"/>
        <end position="131"/>
    </location>
</feature>
<evidence type="ECO:0000313" key="4">
    <source>
        <dbReference type="Proteomes" id="UP000182945"/>
    </source>
</evidence>
<protein>
    <recommendedName>
        <fullName evidence="2">RNA 2',3'-cyclic phosphodiesterase</fullName>
        <shortName evidence="2">RNA 2',3'-CPDase</shortName>
        <ecNumber evidence="2">3.1.4.58</ecNumber>
    </recommendedName>
</protein>
<organism evidence="3 4">
    <name type="scientific">Virgibacillus halodenitrificans</name>
    <name type="common">Bacillus halodenitrificans</name>
    <dbReference type="NCBI Taxonomy" id="1482"/>
    <lineage>
        <taxon>Bacteria</taxon>
        <taxon>Bacillati</taxon>
        <taxon>Bacillota</taxon>
        <taxon>Bacilli</taxon>
        <taxon>Bacillales</taxon>
        <taxon>Bacillaceae</taxon>
        <taxon>Virgibacillus</taxon>
    </lineage>
</organism>
<gene>
    <name evidence="3" type="ORF">BME96_07235</name>
</gene>
<feature type="short sequence motif" description="HXTX 1" evidence="2">
    <location>
        <begin position="43"/>
        <end position="46"/>
    </location>
</feature>
<dbReference type="Pfam" id="PF13563">
    <property type="entry name" value="2_5_RNA_ligase2"/>
    <property type="match status" value="1"/>
</dbReference>
<evidence type="ECO:0000256" key="1">
    <source>
        <dbReference type="ARBA" id="ARBA00022801"/>
    </source>
</evidence>
<proteinExistence type="inferred from homology"/>
<accession>A0AAC9IXM3</accession>
<dbReference type="GeneID" id="71514179"/>
<keyword evidence="3" id="KW-0436">Ligase</keyword>